<evidence type="ECO:0000313" key="3">
    <source>
        <dbReference type="Proteomes" id="UP000005233"/>
    </source>
</evidence>
<dbReference type="OrthoDB" id="38261at2157"/>
<keyword evidence="2" id="KW-0560">Oxidoreductase</keyword>
<dbReference type="PANTHER" id="PTHR31332">
    <property type="entry name" value="7-HYDROXYMETHYL CHLOROPHYLL A REDUCTASE, CHLOROPLASTIC"/>
    <property type="match status" value="1"/>
</dbReference>
<dbReference type="GO" id="GO:0050454">
    <property type="term" value="F:coenzyme F420 hydrogenase activity"/>
    <property type="evidence" value="ECO:0007669"/>
    <property type="project" value="UniProtKB-EC"/>
</dbReference>
<dbReference type="Gene3D" id="3.30.70.20">
    <property type="match status" value="1"/>
</dbReference>
<protein>
    <submittedName>
        <fullName evidence="2">Coenzyme F420-reducing hydrogenase, beta subunit</fullName>
        <ecNumber evidence="2">1.12.98.1</ecNumber>
    </submittedName>
</protein>
<dbReference type="EMBL" id="CP003243">
    <property type="protein sequence ID" value="AFC99948.1"/>
    <property type="molecule type" value="Genomic_DNA"/>
</dbReference>
<dbReference type="Pfam" id="PF13237">
    <property type="entry name" value="Fer4_10"/>
    <property type="match status" value="1"/>
</dbReference>
<dbReference type="Pfam" id="PF04422">
    <property type="entry name" value="FrhB_FdhB_N"/>
    <property type="match status" value="1"/>
</dbReference>
<dbReference type="EC" id="1.12.98.1" evidence="2"/>
<dbReference type="Pfam" id="PF04432">
    <property type="entry name" value="FrhB_FdhB_C"/>
    <property type="match status" value="1"/>
</dbReference>
<dbReference type="STRING" id="1041930.Mtc_1195"/>
<dbReference type="eggNOG" id="arCOG02650">
    <property type="taxonomic scope" value="Archaea"/>
</dbReference>
<dbReference type="InterPro" id="IPR007516">
    <property type="entry name" value="Co_F420_Hydgase/DH_bsu_N"/>
</dbReference>
<dbReference type="KEGG" id="mez:Mtc_1195"/>
<sequence length="341" mass="36751">MLNNAIIAPALLPFQELEQAVWKKDLCAGCRGCITVCPANTLAYDQKLERPYQITPCIDCKACLEACPRIPLNMEKLPPDVLGPYIQMKSVRAKAGNSRYQNGGAVTALLKAALQEELVDRAVVMGVDRWDLNAYPCIIEDAEGLERAAGSKYTTNGILEAMRGIIKDESIRSVALVGTPCTVQAIGLLRKSSNEYAERLAHKVRFLIGLFCFESFDSSLIPEVARRLSVPSWRIAKMNAGEGKLTVTLRSGEVRALPLSSLTDFVRPGCFKCNDFTSRLADVSVGSVGSAHGSSALIVRTPEGAGLLEIAEENGLIEATGGVDVAAIEKVGKLKLKKNGL</sequence>
<dbReference type="Proteomes" id="UP000005233">
    <property type="component" value="Chromosome"/>
</dbReference>
<dbReference type="GeneID" id="11971321"/>
<reference evidence="2 3" key="1">
    <citation type="journal article" date="2012" name="J. Bacteriol.">
        <title>Complete genome sequence of a thermophilic methanogen, Methanocella conradii HZ254, isolated from Chinese rice field soil.</title>
        <authorList>
            <person name="Lu Z."/>
            <person name="Lu Y."/>
        </authorList>
    </citation>
    <scope>NUCLEOTIDE SEQUENCE [LARGE SCALE GENOMIC DNA]</scope>
    <source>
        <strain evidence="3">DSM 24694 / JCM 17849 / CGMCC 1.5162 / HZ254</strain>
    </source>
</reference>
<dbReference type="PANTHER" id="PTHR31332:SF0">
    <property type="entry name" value="7-HYDROXYMETHYL CHLOROPHYLL A REDUCTASE, CHLOROPLASTIC"/>
    <property type="match status" value="1"/>
</dbReference>
<dbReference type="InterPro" id="IPR045220">
    <property type="entry name" value="FRHB/FDHB/HCAR-like"/>
</dbReference>
<accession>H8I8P4</accession>
<name>H8I8P4_METCZ</name>
<dbReference type="HOGENOM" id="CLU_037958_0_0_2"/>
<dbReference type="PROSITE" id="PS00198">
    <property type="entry name" value="4FE4S_FER_1"/>
    <property type="match status" value="1"/>
</dbReference>
<dbReference type="GO" id="GO:0052592">
    <property type="term" value="F:oxidoreductase activity, acting on CH or CH2 groups, with an iron-sulfur protein as acceptor"/>
    <property type="evidence" value="ECO:0007669"/>
    <property type="project" value="TreeGrafter"/>
</dbReference>
<dbReference type="InterPro" id="IPR007525">
    <property type="entry name" value="FrhB_FdhB_C"/>
</dbReference>
<dbReference type="InterPro" id="IPR017900">
    <property type="entry name" value="4Fe4S_Fe_S_CS"/>
</dbReference>
<dbReference type="InterPro" id="IPR017896">
    <property type="entry name" value="4Fe4S_Fe-S-bd"/>
</dbReference>
<dbReference type="SUPFAM" id="SSF54862">
    <property type="entry name" value="4Fe-4S ferredoxins"/>
    <property type="match status" value="1"/>
</dbReference>
<dbReference type="RefSeq" id="WP_014405786.1">
    <property type="nucleotide sequence ID" value="NC_017034.1"/>
</dbReference>
<dbReference type="PROSITE" id="PS51379">
    <property type="entry name" value="4FE4S_FER_2"/>
    <property type="match status" value="2"/>
</dbReference>
<organism evidence="2 3">
    <name type="scientific">Methanocella conradii (strain DSM 24694 / JCM 17849 / CGMCC 1.5162 / HZ254)</name>
    <dbReference type="NCBI Taxonomy" id="1041930"/>
    <lineage>
        <taxon>Archaea</taxon>
        <taxon>Methanobacteriati</taxon>
        <taxon>Methanobacteriota</taxon>
        <taxon>Stenosarchaea group</taxon>
        <taxon>Methanomicrobia</taxon>
        <taxon>Methanocellales</taxon>
        <taxon>Methanocellaceae</taxon>
        <taxon>Methanocella</taxon>
    </lineage>
</organism>
<dbReference type="AlphaFoldDB" id="H8I8P4"/>
<keyword evidence="3" id="KW-1185">Reference proteome</keyword>
<evidence type="ECO:0000313" key="2">
    <source>
        <dbReference type="EMBL" id="AFC99948.1"/>
    </source>
</evidence>
<feature type="domain" description="4Fe-4S ferredoxin-type" evidence="1">
    <location>
        <begin position="50"/>
        <end position="77"/>
    </location>
</feature>
<gene>
    <name evidence="2" type="primary">frhB-3</name>
    <name evidence="2" type="ordered locus">Mtc_1195</name>
</gene>
<proteinExistence type="predicted"/>
<evidence type="ECO:0000259" key="1">
    <source>
        <dbReference type="PROSITE" id="PS51379"/>
    </source>
</evidence>
<feature type="domain" description="4Fe-4S ferredoxin-type" evidence="1">
    <location>
        <begin position="18"/>
        <end position="47"/>
    </location>
</feature>